<feature type="region of interest" description="Disordered" evidence="6">
    <location>
        <begin position="1285"/>
        <end position="1304"/>
    </location>
</feature>
<sequence>MARGLQELIDFLLNEVALCGSQGATIQDVVKRIEIFYPSSQDESARSQNVDHRFQAKVWSWLTRNPEVSIGENNQWNDLTFDQVKDLDKSAETNEKPSGSEENEDNEKPTSPKVRIFVSKRRTWYAVTGHEPDDSKCPASEFALLSIIAARKSEGIPQTDLIKLSGQDKRSVPKRTDALVKKGYIEKRAVQVKNTRTSLLTHCRFMNSAVVEAEGEKKVEPTKMIDFEAFISRMFEILKTSENNIVGRNDLKVMLNFHDLWYTRILSRALRKWEQIGVVRRVRAKSQFGLMHPCVQLIREPTQKDMEKFHVFSKDGIDKAEEDQADLDEEMELDAEEEAAENPQTDTDTEPGIVDAETIIQSARAIPRWTPDRNLANVVFEIVDEAGTKGITNDNINRACYGVYFKRPSECLVHRLTDCWQFSQPPHLRHLAIVRDSDVQKTTIHYVQYSGRNFARKVDEGNAFWEAVEFPLQKIKSSKVKIVSPLLMKNGTIKLAEGLLCCKPSDYSLTRKDPAGVYQEDGSYRVQPGSTVAIELLPKTTTSSRKLGRPRKYPLQVSPNKMKRESSAVPGVTELSDSDTVMSDAPLPLPERKLTKQEKYKRMSKKERFEAMGWDETWTEYSALVMEKPTPGIYVTPRGKRRPAGKKQGRPKQSRIAVFKSPNLSSLSWFTKDDEDSDNTEADEEISSQPVLLPAQEPTPTPEAASVDDASAQPERDVEVTSGRPKRSKRGQSPGVPEGLETSSTSVNGAQPSEGRPSKQRRLRGPAAKSAQNDKTGSATGESSNSVQARESTPAAIDVNDDTSMQVTNGRKTASPQATRKTPKTPGATERSMRPPEVPTPKSATQETPISKSILQVKNNTPRSHGAPEKGGSVPFMRRRIVMDIVERAGGAYPGGTELWHPFTTAWLKLNYKEKPDTRTVRTAVTHLVEAGLLKQSTFSGKDTRGLMVTKSVLWLPTMSPDDPMIQRMRSELLIHDRDSRTPFAPGIEITQGLSRNLRPAKKSHRPKITVPTISSATVRIMDKPLSIRNQEKRAERNVQRVLLRRMMEDHYDDYDSETDSDDYEDDEEEEIPGVRRLMRLPNQFGDGFRGIQHFHHSKFMVNPLWNQPLPPKIKRPPGRPKALSTLFSPVGKMAFLMNPGQFYHPSSGTFATGSINHRKHGRRRGYFADNRANAGFGINTGNPVHVLNAFARQPNEPPSAKAKNSTDVQRFYRANDKILHWELDHEDEFDTIHADHPFIDQTVSTSFYAQPLEAPIRFDFDEPEVPKKFRASRMKTRKLIRAERAPKRQRMLQDSSGSRHMETRPIRRRTTLKPLPEGVVRRYMVAIVAVRTLAGGNDGKSVDWDLVPLAFPNNDPEGVIQYGKSILARNRMEILKMQYDFQERYLLAYEKDQVPPIDYENLKGYNWPAVVEWASIELEFSTSEKAPTLPATREQFDNMFELREEQGTVPEEVHATSGSITSIHRRRIMARIPFTLEQARAPPAPPRADLQNLELAKTWVRANVTTPEDRYDAEAAASTLAPFGNALLALATSTLMTDRVICNANRGRAAPGRNYMMHDFFIQAMERRRGIDGDQLARAALFKSTILDTAFKEEGSFKISYHGRDGDSLALGELVANGHIDLFPCNPPREKYGLMDGGYLTRQMDKLKLRFEVEVRPTSTYPYGNPIMDLIKLQAPLPPPTNNIPLWYDIHGRLIRELWMKSVASVLGCLLIRAGVSVESITVMCKPGLMKWEVELLLEKWLLAVGVVRKSVNGAQTRWYLNEWWWLTLEEMETPQPSQEPETATETETETAIETISASG</sequence>
<evidence type="ECO:0000259" key="7">
    <source>
        <dbReference type="Pfam" id="PF04182"/>
    </source>
</evidence>
<dbReference type="Proteomes" id="UP001215712">
    <property type="component" value="Unassembled WGS sequence"/>
</dbReference>
<dbReference type="PANTHER" id="PTHR15180">
    <property type="entry name" value="GENERAL TRANSCRIPTION FACTOR 3C POLYPEPTIDE 1"/>
    <property type="match status" value="1"/>
</dbReference>
<proteinExistence type="predicted"/>
<evidence type="ECO:0000256" key="3">
    <source>
        <dbReference type="ARBA" id="ARBA00023125"/>
    </source>
</evidence>
<comment type="caution">
    <text evidence="9">The sequence shown here is derived from an EMBL/GenBank/DDBJ whole genome shotgun (WGS) entry which is preliminary data.</text>
</comment>
<keyword evidence="2" id="KW-0597">Phosphoprotein</keyword>
<feature type="compositionally biased region" description="Acidic residues" evidence="6">
    <location>
        <begin position="673"/>
        <end position="686"/>
    </location>
</feature>
<name>A0AAD6HES8_9EURO</name>
<feature type="region of interest" description="Disordered" evidence="6">
    <location>
        <begin position="631"/>
        <end position="655"/>
    </location>
</feature>
<keyword evidence="3" id="KW-0238">DNA-binding</keyword>
<keyword evidence="4" id="KW-0804">Transcription</keyword>
<evidence type="ECO:0000256" key="6">
    <source>
        <dbReference type="SAM" id="MobiDB-lite"/>
    </source>
</evidence>
<dbReference type="Pfam" id="PF20222">
    <property type="entry name" value="DUF6581"/>
    <property type="match status" value="1"/>
</dbReference>
<dbReference type="GO" id="GO:0005634">
    <property type="term" value="C:nucleus"/>
    <property type="evidence" value="ECO:0007669"/>
    <property type="project" value="UniProtKB-SubCell"/>
</dbReference>
<reference evidence="9" key="1">
    <citation type="journal article" date="2023" name="IMA Fungus">
        <title>Comparative genomic study of the Penicillium genus elucidates a diverse pangenome and 15 lateral gene transfer events.</title>
        <authorList>
            <person name="Petersen C."/>
            <person name="Sorensen T."/>
            <person name="Nielsen M.R."/>
            <person name="Sondergaard T.E."/>
            <person name="Sorensen J.L."/>
            <person name="Fitzpatrick D.A."/>
            <person name="Frisvad J.C."/>
            <person name="Nielsen K.L."/>
        </authorList>
    </citation>
    <scope>NUCLEOTIDE SEQUENCE</scope>
    <source>
        <strain evidence="9">IBT 17514</strain>
    </source>
</reference>
<gene>
    <name evidence="9" type="ORF">N7493_009749</name>
</gene>
<evidence type="ECO:0000259" key="8">
    <source>
        <dbReference type="Pfam" id="PF20222"/>
    </source>
</evidence>
<evidence type="ECO:0000256" key="2">
    <source>
        <dbReference type="ARBA" id="ARBA00022553"/>
    </source>
</evidence>
<feature type="region of interest" description="Disordered" evidence="6">
    <location>
        <begin position="1776"/>
        <end position="1801"/>
    </location>
</feature>
<dbReference type="InterPro" id="IPR036388">
    <property type="entry name" value="WH-like_DNA-bd_sf"/>
</dbReference>
<feature type="compositionally biased region" description="Polar residues" evidence="6">
    <location>
        <begin position="741"/>
        <end position="751"/>
    </location>
</feature>
<dbReference type="GO" id="GO:0003677">
    <property type="term" value="F:DNA binding"/>
    <property type="evidence" value="ECO:0007669"/>
    <property type="project" value="UniProtKB-KW"/>
</dbReference>
<feature type="region of interest" description="Disordered" evidence="6">
    <location>
        <begin position="88"/>
        <end position="113"/>
    </location>
</feature>
<reference evidence="9" key="2">
    <citation type="submission" date="2023-01" db="EMBL/GenBank/DDBJ databases">
        <authorList>
            <person name="Petersen C."/>
        </authorList>
    </citation>
    <scope>NUCLEOTIDE SEQUENCE</scope>
    <source>
        <strain evidence="9">IBT 17514</strain>
    </source>
</reference>
<feature type="compositionally biased region" description="Polar residues" evidence="6">
    <location>
        <begin position="842"/>
        <end position="863"/>
    </location>
</feature>
<dbReference type="Gene3D" id="1.10.10.10">
    <property type="entry name" value="Winged helix-like DNA-binding domain superfamily/Winged helix DNA-binding domain"/>
    <property type="match status" value="1"/>
</dbReference>
<keyword evidence="10" id="KW-1185">Reference proteome</keyword>
<evidence type="ECO:0008006" key="11">
    <source>
        <dbReference type="Google" id="ProtNLM"/>
    </source>
</evidence>
<protein>
    <recommendedName>
        <fullName evidence="11">TFIIIC transcription initiation factor complex subunits Tfc3</fullName>
    </recommendedName>
</protein>
<organism evidence="9 10">
    <name type="scientific">Penicillium malachiteum</name>
    <dbReference type="NCBI Taxonomy" id="1324776"/>
    <lineage>
        <taxon>Eukaryota</taxon>
        <taxon>Fungi</taxon>
        <taxon>Dikarya</taxon>
        <taxon>Ascomycota</taxon>
        <taxon>Pezizomycotina</taxon>
        <taxon>Eurotiomycetes</taxon>
        <taxon>Eurotiomycetidae</taxon>
        <taxon>Eurotiales</taxon>
        <taxon>Aspergillaceae</taxon>
        <taxon>Penicillium</taxon>
    </lineage>
</organism>
<dbReference type="Pfam" id="PF04182">
    <property type="entry name" value="B-block_TFIIIC"/>
    <property type="match status" value="1"/>
</dbReference>
<dbReference type="GO" id="GO:0042791">
    <property type="term" value="P:5S class rRNA transcription by RNA polymerase III"/>
    <property type="evidence" value="ECO:0007669"/>
    <property type="project" value="TreeGrafter"/>
</dbReference>
<feature type="compositionally biased region" description="Basic residues" evidence="6">
    <location>
        <begin position="638"/>
        <end position="653"/>
    </location>
</feature>
<dbReference type="EMBL" id="JAQJAN010000017">
    <property type="protein sequence ID" value="KAJ5710157.1"/>
    <property type="molecule type" value="Genomic_DNA"/>
</dbReference>
<feature type="compositionally biased region" description="Polar residues" evidence="6">
    <location>
        <begin position="802"/>
        <end position="820"/>
    </location>
</feature>
<evidence type="ECO:0000256" key="5">
    <source>
        <dbReference type="ARBA" id="ARBA00023242"/>
    </source>
</evidence>
<feature type="region of interest" description="Disordered" evidence="6">
    <location>
        <begin position="541"/>
        <end position="593"/>
    </location>
</feature>
<feature type="compositionally biased region" description="Basic and acidic residues" evidence="6">
    <location>
        <begin position="88"/>
        <end position="99"/>
    </location>
</feature>
<feature type="domain" description="B-block binding subunit of TFIIIC" evidence="7">
    <location>
        <begin position="139"/>
        <end position="206"/>
    </location>
</feature>
<feature type="domain" description="Transcription factor tau subunit sfc3/Tfc3 C-terminal" evidence="8">
    <location>
        <begin position="1320"/>
        <end position="1723"/>
    </location>
</feature>
<feature type="compositionally biased region" description="Polar residues" evidence="6">
    <location>
        <begin position="770"/>
        <end position="791"/>
    </location>
</feature>
<dbReference type="GO" id="GO:0006384">
    <property type="term" value="P:transcription initiation at RNA polymerase III promoter"/>
    <property type="evidence" value="ECO:0007669"/>
    <property type="project" value="InterPro"/>
</dbReference>
<evidence type="ECO:0000256" key="4">
    <source>
        <dbReference type="ARBA" id="ARBA00023163"/>
    </source>
</evidence>
<evidence type="ECO:0000313" key="9">
    <source>
        <dbReference type="EMBL" id="KAJ5710157.1"/>
    </source>
</evidence>
<evidence type="ECO:0000313" key="10">
    <source>
        <dbReference type="Proteomes" id="UP001215712"/>
    </source>
</evidence>
<dbReference type="GO" id="GO:0000127">
    <property type="term" value="C:transcription factor TFIIIC complex"/>
    <property type="evidence" value="ECO:0007669"/>
    <property type="project" value="InterPro"/>
</dbReference>
<dbReference type="InterPro" id="IPR044210">
    <property type="entry name" value="Tfc3-like"/>
</dbReference>
<comment type="subcellular location">
    <subcellularLocation>
        <location evidence="1">Nucleus</location>
    </subcellularLocation>
</comment>
<feature type="region of interest" description="Disordered" evidence="6">
    <location>
        <begin position="667"/>
        <end position="873"/>
    </location>
</feature>
<accession>A0AAD6HES8</accession>
<dbReference type="InterPro" id="IPR046488">
    <property type="entry name" value="Sfc3/Tfc3_C"/>
</dbReference>
<dbReference type="PANTHER" id="PTHR15180:SF1">
    <property type="entry name" value="GENERAL TRANSCRIPTION FACTOR 3C POLYPEPTIDE 1"/>
    <property type="match status" value="1"/>
</dbReference>
<dbReference type="InterPro" id="IPR007309">
    <property type="entry name" value="TFIIIC_Bblock-bd"/>
</dbReference>
<dbReference type="CDD" id="cd16169">
    <property type="entry name" value="Tau138_eWH"/>
    <property type="match status" value="1"/>
</dbReference>
<feature type="compositionally biased region" description="Low complexity" evidence="6">
    <location>
        <begin position="694"/>
        <end position="705"/>
    </location>
</feature>
<evidence type="ECO:0000256" key="1">
    <source>
        <dbReference type="ARBA" id="ARBA00004123"/>
    </source>
</evidence>
<keyword evidence="5" id="KW-0539">Nucleus</keyword>
<dbReference type="InterPro" id="IPR035625">
    <property type="entry name" value="Tfc3-like_eWH"/>
</dbReference>